<protein>
    <submittedName>
        <fullName evidence="3">Uncharacterized protein</fullName>
    </submittedName>
</protein>
<gene>
    <name evidence="3" type="ORF">NDU88_000552</name>
</gene>
<dbReference type="EMBL" id="JANPWB010000015">
    <property type="protein sequence ID" value="KAJ1087376.1"/>
    <property type="molecule type" value="Genomic_DNA"/>
</dbReference>
<keyword evidence="4" id="KW-1185">Reference proteome</keyword>
<feature type="signal peptide" evidence="2">
    <location>
        <begin position="1"/>
        <end position="19"/>
    </location>
</feature>
<evidence type="ECO:0000256" key="1">
    <source>
        <dbReference type="SAM" id="MobiDB-lite"/>
    </source>
</evidence>
<name>A0AAV7L6W1_PLEWA</name>
<feature type="region of interest" description="Disordered" evidence="1">
    <location>
        <begin position="18"/>
        <end position="108"/>
    </location>
</feature>
<dbReference type="Proteomes" id="UP001066276">
    <property type="component" value="Chromosome 11"/>
</dbReference>
<reference evidence="3" key="1">
    <citation type="journal article" date="2022" name="bioRxiv">
        <title>Sequencing and chromosome-scale assembly of the giantPleurodeles waltlgenome.</title>
        <authorList>
            <person name="Brown T."/>
            <person name="Elewa A."/>
            <person name="Iarovenko S."/>
            <person name="Subramanian E."/>
            <person name="Araus A.J."/>
            <person name="Petzold A."/>
            <person name="Susuki M."/>
            <person name="Suzuki K.-i.T."/>
            <person name="Hayashi T."/>
            <person name="Toyoda A."/>
            <person name="Oliveira C."/>
            <person name="Osipova E."/>
            <person name="Leigh N.D."/>
            <person name="Simon A."/>
            <person name="Yun M.H."/>
        </authorList>
    </citation>
    <scope>NUCLEOTIDE SEQUENCE</scope>
    <source>
        <strain evidence="3">20211129_DDA</strain>
        <tissue evidence="3">Liver</tissue>
    </source>
</reference>
<evidence type="ECO:0000256" key="2">
    <source>
        <dbReference type="SAM" id="SignalP"/>
    </source>
</evidence>
<accession>A0AAV7L6W1</accession>
<organism evidence="3 4">
    <name type="scientific">Pleurodeles waltl</name>
    <name type="common">Iberian ribbed newt</name>
    <dbReference type="NCBI Taxonomy" id="8319"/>
    <lineage>
        <taxon>Eukaryota</taxon>
        <taxon>Metazoa</taxon>
        <taxon>Chordata</taxon>
        <taxon>Craniata</taxon>
        <taxon>Vertebrata</taxon>
        <taxon>Euteleostomi</taxon>
        <taxon>Amphibia</taxon>
        <taxon>Batrachia</taxon>
        <taxon>Caudata</taxon>
        <taxon>Salamandroidea</taxon>
        <taxon>Salamandridae</taxon>
        <taxon>Pleurodelinae</taxon>
        <taxon>Pleurodeles</taxon>
    </lineage>
</organism>
<proteinExistence type="predicted"/>
<feature type="compositionally biased region" description="Polar residues" evidence="1">
    <location>
        <begin position="44"/>
        <end position="55"/>
    </location>
</feature>
<evidence type="ECO:0000313" key="3">
    <source>
        <dbReference type="EMBL" id="KAJ1087376.1"/>
    </source>
</evidence>
<keyword evidence="2" id="KW-0732">Signal</keyword>
<dbReference type="AlphaFoldDB" id="A0AAV7L6W1"/>
<evidence type="ECO:0000313" key="4">
    <source>
        <dbReference type="Proteomes" id="UP001066276"/>
    </source>
</evidence>
<feature type="chain" id="PRO_5043978403" evidence="2">
    <location>
        <begin position="20"/>
        <end position="124"/>
    </location>
</feature>
<sequence length="124" mass="12724">MGAERAAPLLLHLGALLQGEPTPAPTPVPAVLSSDPGAEERSNKQPTHSSQSIAGRQTAEPADKGNELNTRTLVANVRPGPTPPLKRLGAPTRAKNREGPTDAVGAPPHAVVGGCTTVWHLGTL</sequence>
<comment type="caution">
    <text evidence="3">The sequence shown here is derived from an EMBL/GenBank/DDBJ whole genome shotgun (WGS) entry which is preliminary data.</text>
</comment>